<evidence type="ECO:0000256" key="1">
    <source>
        <dbReference type="ARBA" id="ARBA00023014"/>
    </source>
</evidence>
<feature type="region of interest" description="Disordered" evidence="2">
    <location>
        <begin position="1"/>
        <end position="24"/>
    </location>
</feature>
<dbReference type="RefSeq" id="WP_129353149.1">
    <property type="nucleotide sequence ID" value="NZ_CP026538.1"/>
</dbReference>
<dbReference type="Pfam" id="PF04015">
    <property type="entry name" value="DUF362"/>
    <property type="match status" value="1"/>
</dbReference>
<dbReference type="AlphaFoldDB" id="A0A4P6HN31"/>
<evidence type="ECO:0000256" key="2">
    <source>
        <dbReference type="SAM" id="MobiDB-lite"/>
    </source>
</evidence>
<keyword evidence="1" id="KW-0408">Iron</keyword>
<dbReference type="InterPro" id="IPR006311">
    <property type="entry name" value="TAT_signal"/>
</dbReference>
<organism evidence="4 5">
    <name type="scientific">Solidesulfovibrio carbinolicus</name>
    <dbReference type="NCBI Taxonomy" id="296842"/>
    <lineage>
        <taxon>Bacteria</taxon>
        <taxon>Pseudomonadati</taxon>
        <taxon>Thermodesulfobacteriota</taxon>
        <taxon>Desulfovibrionia</taxon>
        <taxon>Desulfovibrionales</taxon>
        <taxon>Desulfovibrionaceae</taxon>
        <taxon>Solidesulfovibrio</taxon>
    </lineage>
</organism>
<evidence type="ECO:0000313" key="4">
    <source>
        <dbReference type="EMBL" id="QAZ68034.1"/>
    </source>
</evidence>
<reference evidence="4 5" key="1">
    <citation type="submission" date="2018-02" db="EMBL/GenBank/DDBJ databases">
        <title>Genome sequence of Desulfovibrio carbinolicus DSM 3852.</title>
        <authorList>
            <person name="Wilbanks E."/>
            <person name="Skennerton C.T."/>
            <person name="Orphan V.J."/>
        </authorList>
    </citation>
    <scope>NUCLEOTIDE SEQUENCE [LARGE SCALE GENOMIC DNA]</scope>
    <source>
        <strain evidence="4 5">DSM 3852</strain>
    </source>
</reference>
<dbReference type="Proteomes" id="UP000293296">
    <property type="component" value="Chromosome"/>
</dbReference>
<proteinExistence type="predicted"/>
<keyword evidence="5" id="KW-1185">Reference proteome</keyword>
<dbReference type="InterPro" id="IPR007160">
    <property type="entry name" value="DUF362"/>
</dbReference>
<feature type="compositionally biased region" description="Low complexity" evidence="2">
    <location>
        <begin position="7"/>
        <end position="22"/>
    </location>
</feature>
<dbReference type="GO" id="GO:0051536">
    <property type="term" value="F:iron-sulfur cluster binding"/>
    <property type="evidence" value="ECO:0007669"/>
    <property type="project" value="UniProtKB-KW"/>
</dbReference>
<sequence length="353" mass="35400">MTLSQKPGVPGDGSSPDSSGRPADLDRRQFLRRLAGASILAVAAGGLGAALYDPKGPAGVAGGKVLAGLGDFRAAPPPAGQPRLATVHGADRRAMFALGVKALGGMEAFVSRGDVVLLKVNAAFASPAILGATTHPDLLAAAVEACRAAGAARVVVTDNPINSPESCFEVSGLAGAARSCGATILLPRPALFSPLTLPGGRLLTDWPVLAGAFAGVTKVIALSPVKDHQRAGASMSLKNFYGLLGGRRNIFHQDINGVIAELGQLLRPTLVVLDGVSAMMANGPTGGSLADLKATNTMIFSADPVAADTLGVALLGRTPVDLPYLALAQAAGVGTMDVASLAPVTLSLDKAAG</sequence>
<evidence type="ECO:0000259" key="3">
    <source>
        <dbReference type="Pfam" id="PF04015"/>
    </source>
</evidence>
<accession>A0A4P6HN31</accession>
<dbReference type="OrthoDB" id="9785671at2"/>
<protein>
    <submittedName>
        <fullName evidence="4">Tat pathway signal protein</fullName>
    </submittedName>
</protein>
<dbReference type="EMBL" id="CP026538">
    <property type="protein sequence ID" value="QAZ68034.1"/>
    <property type="molecule type" value="Genomic_DNA"/>
</dbReference>
<dbReference type="KEGG" id="dcb:C3Y92_12675"/>
<name>A0A4P6HN31_9BACT</name>
<gene>
    <name evidence="4" type="ORF">C3Y92_12675</name>
</gene>
<evidence type="ECO:0000313" key="5">
    <source>
        <dbReference type="Proteomes" id="UP000293296"/>
    </source>
</evidence>
<keyword evidence="1" id="KW-0411">Iron-sulfur</keyword>
<feature type="domain" description="DUF362" evidence="3">
    <location>
        <begin position="116"/>
        <end position="312"/>
    </location>
</feature>
<keyword evidence="1" id="KW-0479">Metal-binding</keyword>
<dbReference type="PROSITE" id="PS51318">
    <property type="entry name" value="TAT"/>
    <property type="match status" value="1"/>
</dbReference>